<keyword evidence="2" id="KW-1133">Transmembrane helix</keyword>
<feature type="region of interest" description="Disordered" evidence="1">
    <location>
        <begin position="180"/>
        <end position="316"/>
    </location>
</feature>
<comment type="caution">
    <text evidence="4">The sequence shown here is derived from an EMBL/GenBank/DDBJ whole genome shotgun (WGS) entry which is preliminary data.</text>
</comment>
<feature type="compositionally biased region" description="Low complexity" evidence="1">
    <location>
        <begin position="193"/>
        <end position="206"/>
    </location>
</feature>
<reference evidence="5" key="1">
    <citation type="submission" date="2023-07" db="EMBL/GenBank/DDBJ databases">
        <title>Genome sequencing of Purple Non-Sulfur Bacteria from various extreme environments.</title>
        <authorList>
            <person name="Mayer M."/>
        </authorList>
    </citation>
    <scope>NUCLEOTIDE SEQUENCE [LARGE SCALE GENOMIC DNA]</scope>
    <source>
        <strain evidence="5">DSM 17935</strain>
    </source>
</reference>
<protein>
    <recommendedName>
        <fullName evidence="3">SPOR domain-containing protein</fullName>
    </recommendedName>
</protein>
<sequence length="404" mass="42495">MKTDTGSLYGGFSDQEDGPDGFALAGWGFTAVLAFVFAYAAWQFGALNGTSLAELPPAGDVVITGSTRSTEPLGTFSDNVNARAPIAEVTTVEADVLRREIAELRRTVIMVRDINDRLQGRVDRLEAELRKAASLTQQRPAREAATTPEAARPDAKTAAKAGLDISVRPFDAAKELPKVAAAPGEKPAEAPKAEQQAAAMPASPAEKPAETKPVRVIMPGPTGTAAPPQRVAGAPAAMPAPEVNGPEKVVEIDRPTPEAARAPTDADDPVTTGSIRAPERDKLVPRAKPRLQQASLPPEPSPEATEKPEAAQLSQSRFGIDLGGYKSLTELRMGWSSFSQNNPALAGDLEPLASMSERDGTLEARLVVGPFVNANDAVRACAKLMSSGNLCQPTLFSGQALRLP</sequence>
<organism evidence="4 5">
    <name type="scientific">Rhodobium gokarnense</name>
    <dbReference type="NCBI Taxonomy" id="364296"/>
    <lineage>
        <taxon>Bacteria</taxon>
        <taxon>Pseudomonadati</taxon>
        <taxon>Pseudomonadota</taxon>
        <taxon>Alphaproteobacteria</taxon>
        <taxon>Hyphomicrobiales</taxon>
        <taxon>Rhodobiaceae</taxon>
        <taxon>Rhodobium</taxon>
    </lineage>
</organism>
<keyword evidence="2" id="KW-0472">Membrane</keyword>
<dbReference type="Proteomes" id="UP001209755">
    <property type="component" value="Unassembled WGS sequence"/>
</dbReference>
<feature type="domain" description="SPOR" evidence="3">
    <location>
        <begin position="312"/>
        <end position="397"/>
    </location>
</feature>
<keyword evidence="5" id="KW-1185">Reference proteome</keyword>
<dbReference type="PROSITE" id="PS51724">
    <property type="entry name" value="SPOR"/>
    <property type="match status" value="1"/>
</dbReference>
<accession>A0ABT3HB43</accession>
<evidence type="ECO:0000313" key="4">
    <source>
        <dbReference type="EMBL" id="MCW2307601.1"/>
    </source>
</evidence>
<proteinExistence type="predicted"/>
<evidence type="ECO:0000259" key="3">
    <source>
        <dbReference type="PROSITE" id="PS51724"/>
    </source>
</evidence>
<dbReference type="EMBL" id="JAOQNS010000004">
    <property type="protein sequence ID" value="MCW2307601.1"/>
    <property type="molecule type" value="Genomic_DNA"/>
</dbReference>
<evidence type="ECO:0000256" key="1">
    <source>
        <dbReference type="SAM" id="MobiDB-lite"/>
    </source>
</evidence>
<evidence type="ECO:0000256" key="2">
    <source>
        <dbReference type="SAM" id="Phobius"/>
    </source>
</evidence>
<evidence type="ECO:0000313" key="5">
    <source>
        <dbReference type="Proteomes" id="UP001209755"/>
    </source>
</evidence>
<keyword evidence="2" id="KW-0812">Transmembrane</keyword>
<feature type="transmembrane region" description="Helical" evidence="2">
    <location>
        <begin position="21"/>
        <end position="42"/>
    </location>
</feature>
<feature type="region of interest" description="Disordered" evidence="1">
    <location>
        <begin position="132"/>
        <end position="162"/>
    </location>
</feature>
<dbReference type="InterPro" id="IPR007730">
    <property type="entry name" value="SPOR-like_dom"/>
</dbReference>
<gene>
    <name evidence="4" type="ORF">M2319_001932</name>
</gene>
<name>A0ABT3HB43_9HYPH</name>
<dbReference type="RefSeq" id="WP_264601243.1">
    <property type="nucleotide sequence ID" value="NZ_JAOQNS010000004.1"/>
</dbReference>